<evidence type="ECO:0000256" key="7">
    <source>
        <dbReference type="ARBA" id="ARBA00023136"/>
    </source>
</evidence>
<feature type="transmembrane region" description="Helical" evidence="8">
    <location>
        <begin position="40"/>
        <end position="64"/>
    </location>
</feature>
<dbReference type="InterPro" id="IPR038731">
    <property type="entry name" value="RgtA/B/C-like"/>
</dbReference>
<feature type="transmembrane region" description="Helical" evidence="8">
    <location>
        <begin position="283"/>
        <end position="303"/>
    </location>
</feature>
<evidence type="ECO:0000256" key="6">
    <source>
        <dbReference type="ARBA" id="ARBA00022989"/>
    </source>
</evidence>
<sequence length="508" mass="58057">MAFQTFSTSDDAGFLLAGLDFFHFFDEPSIENLIIYSFRLAAFGWGPFTIFVTVINVAFFSILNIPLSEFVLRLPFIFFGAISPIVAFFFVKRFHNEKSAVLSALLVTVLPIHIIQSVRPGGNWLIAATLLMASLYFFAEYAKSSGSRYSVITPFLIALYFLTDNQFLGIIPLLIFTSLLFQDRKNLFDRIKETFLIFSPKFFVIFFLIFSPVLLQFLYYANQGTPQYGFLGHFLEKTLSPGFYVFYILGLLKDYLGGALLLLLPFSLLTGLYSAIRLEKKSIFFIWFLVYSIPYFFLLPPSLTGPGMYLIGAAFSSTILASILLTDLFDFIRKKTNNLRIHFLSPFAAFLLIIVTFSYFFTPTYVANDLENSAGRGLRTAGYFIRENFSEEVLILTDFEPSVARIYFGREPIAEYDLSLSEFRDFFNRTAEKADLIVLSETAYLNLKDELPQAQSLAAVVKRENKDLLFISSKNGKNSIQQLDVNEYDILFTEKYGNYASLYSEKIW</sequence>
<keyword evidence="3 11" id="KW-0328">Glycosyltransferase</keyword>
<feature type="domain" description="Glycosyltransferase RgtA/B/C/D-like" evidence="9">
    <location>
        <begin position="68"/>
        <end position="214"/>
    </location>
</feature>
<proteinExistence type="predicted"/>
<evidence type="ECO:0000256" key="2">
    <source>
        <dbReference type="ARBA" id="ARBA00022475"/>
    </source>
</evidence>
<feature type="transmembrane region" description="Helical" evidence="8">
    <location>
        <begin position="341"/>
        <end position="361"/>
    </location>
</feature>
<dbReference type="Proteomes" id="UP000577419">
    <property type="component" value="Unassembled WGS sequence"/>
</dbReference>
<feature type="transmembrane region" description="Helical" evidence="8">
    <location>
        <begin position="202"/>
        <end position="221"/>
    </location>
</feature>
<gene>
    <name evidence="10" type="ORF">HA237_04580</name>
    <name evidence="11" type="ORF">J4224_00840</name>
</gene>
<keyword evidence="2" id="KW-1003">Cell membrane</keyword>
<dbReference type="InterPro" id="IPR050297">
    <property type="entry name" value="LipidA_mod_glycosyltrf_83"/>
</dbReference>
<evidence type="ECO:0000256" key="1">
    <source>
        <dbReference type="ARBA" id="ARBA00004651"/>
    </source>
</evidence>
<feature type="transmembrane region" description="Helical" evidence="8">
    <location>
        <begin position="124"/>
        <end position="142"/>
    </location>
</feature>
<dbReference type="PANTHER" id="PTHR33908:SF11">
    <property type="entry name" value="MEMBRANE PROTEIN"/>
    <property type="match status" value="1"/>
</dbReference>
<comment type="subcellular location">
    <subcellularLocation>
        <location evidence="1">Cell membrane</location>
        <topology evidence="1">Multi-pass membrane protein</topology>
    </subcellularLocation>
</comment>
<feature type="transmembrane region" description="Helical" evidence="8">
    <location>
        <begin position="255"/>
        <end position="276"/>
    </location>
</feature>
<dbReference type="EMBL" id="JAGVWF010000009">
    <property type="protein sequence ID" value="MBS3058955.1"/>
    <property type="molecule type" value="Genomic_DNA"/>
</dbReference>
<feature type="transmembrane region" description="Helical" evidence="8">
    <location>
        <begin position="70"/>
        <end position="91"/>
    </location>
</feature>
<dbReference type="Proteomes" id="UP000683213">
    <property type="component" value="Unassembled WGS sequence"/>
</dbReference>
<dbReference type="AlphaFoldDB" id="A0A7J4ISX0"/>
<feature type="transmembrane region" description="Helical" evidence="8">
    <location>
        <begin position="309"/>
        <end position="329"/>
    </location>
</feature>
<keyword evidence="5 8" id="KW-0812">Transmembrane</keyword>
<dbReference type="EC" id="2.4.-.-" evidence="11"/>
<evidence type="ECO:0000313" key="11">
    <source>
        <dbReference type="EMBL" id="MBS3058955.1"/>
    </source>
</evidence>
<protein>
    <submittedName>
        <fullName evidence="11">Glycosyltransferase family 39 protein</fullName>
        <ecNumber evidence="11">2.4.-.-</ecNumber>
    </submittedName>
</protein>
<evidence type="ECO:0000256" key="8">
    <source>
        <dbReference type="SAM" id="Phobius"/>
    </source>
</evidence>
<reference evidence="12" key="1">
    <citation type="journal article" date="2020" name="bioRxiv">
        <title>A rank-normalized archaeal taxonomy based on genome phylogeny resolves widespread incomplete and uneven classifications.</title>
        <authorList>
            <person name="Rinke C."/>
            <person name="Chuvochina M."/>
            <person name="Mussig A.J."/>
            <person name="Chaumeil P.-A."/>
            <person name="Waite D.W."/>
            <person name="Whitman W.B."/>
            <person name="Parks D.H."/>
            <person name="Hugenholtz P."/>
        </authorList>
    </citation>
    <scope>NUCLEOTIDE SEQUENCE [LARGE SCALE GENOMIC DNA]</scope>
</reference>
<keyword evidence="4 11" id="KW-0808">Transferase</keyword>
<dbReference type="EMBL" id="DUFG01000021">
    <property type="protein sequence ID" value="HIH08618.1"/>
    <property type="molecule type" value="Genomic_DNA"/>
</dbReference>
<feature type="transmembrane region" description="Helical" evidence="8">
    <location>
        <begin position="154"/>
        <end position="182"/>
    </location>
</feature>
<dbReference type="GO" id="GO:0008610">
    <property type="term" value="P:lipid biosynthetic process"/>
    <property type="evidence" value="ECO:0007669"/>
    <property type="project" value="UniProtKB-ARBA"/>
</dbReference>
<comment type="caution">
    <text evidence="10">The sequence shown here is derived from an EMBL/GenBank/DDBJ whole genome shotgun (WGS) entry which is preliminary data.</text>
</comment>
<reference evidence="11" key="3">
    <citation type="submission" date="2021-05" db="EMBL/GenBank/DDBJ databases">
        <title>Protein family content uncovers lineage relationships and bacterial pathway maintenance mechanisms in DPANN archaea.</title>
        <authorList>
            <person name="Castelle C.J."/>
            <person name="Meheust R."/>
            <person name="Jaffe A.L."/>
            <person name="Seitz K."/>
            <person name="Gong X."/>
            <person name="Baker B.J."/>
            <person name="Banfield J.F."/>
        </authorList>
    </citation>
    <scope>NUCLEOTIDE SEQUENCE</scope>
    <source>
        <strain evidence="11">RIFCSPHIGHO2_01_FULL_GW2011_AR10_43_9</strain>
    </source>
</reference>
<keyword evidence="7 8" id="KW-0472">Membrane</keyword>
<evidence type="ECO:0000256" key="4">
    <source>
        <dbReference type="ARBA" id="ARBA00022679"/>
    </source>
</evidence>
<name>A0A7J4ISX0_9ARCH</name>
<dbReference type="PANTHER" id="PTHR33908">
    <property type="entry name" value="MANNOSYLTRANSFERASE YKCB-RELATED"/>
    <property type="match status" value="1"/>
</dbReference>
<evidence type="ECO:0000313" key="12">
    <source>
        <dbReference type="Proteomes" id="UP000577419"/>
    </source>
</evidence>
<evidence type="ECO:0000256" key="3">
    <source>
        <dbReference type="ARBA" id="ARBA00022676"/>
    </source>
</evidence>
<organism evidence="10 12">
    <name type="scientific">Candidatus Iainarchaeum sp</name>
    <dbReference type="NCBI Taxonomy" id="3101447"/>
    <lineage>
        <taxon>Archaea</taxon>
        <taxon>Candidatus Iainarchaeota</taxon>
        <taxon>Candidatus Iainarchaeia</taxon>
        <taxon>Candidatus Iainarchaeales</taxon>
        <taxon>Candidatus Iainarchaeaceae</taxon>
        <taxon>Candidatus Iainarchaeum</taxon>
    </lineage>
</organism>
<evidence type="ECO:0000313" key="10">
    <source>
        <dbReference type="EMBL" id="HIH08618.1"/>
    </source>
</evidence>
<evidence type="ECO:0000256" key="5">
    <source>
        <dbReference type="ARBA" id="ARBA00022692"/>
    </source>
</evidence>
<keyword evidence="6 8" id="KW-1133">Transmembrane helix</keyword>
<reference evidence="11" key="2">
    <citation type="submission" date="2021-03" db="EMBL/GenBank/DDBJ databases">
        <authorList>
            <person name="Jaffe A."/>
        </authorList>
    </citation>
    <scope>NUCLEOTIDE SEQUENCE</scope>
    <source>
        <strain evidence="11">RIFCSPHIGHO2_01_FULL_GW2011_AR10_43_9</strain>
    </source>
</reference>
<dbReference type="Pfam" id="PF13231">
    <property type="entry name" value="PMT_2"/>
    <property type="match status" value="1"/>
</dbReference>
<evidence type="ECO:0000259" key="9">
    <source>
        <dbReference type="Pfam" id="PF13231"/>
    </source>
</evidence>
<dbReference type="GO" id="GO:0005886">
    <property type="term" value="C:plasma membrane"/>
    <property type="evidence" value="ECO:0007669"/>
    <property type="project" value="UniProtKB-SubCell"/>
</dbReference>
<feature type="transmembrane region" description="Helical" evidence="8">
    <location>
        <begin position="100"/>
        <end position="118"/>
    </location>
</feature>
<dbReference type="GO" id="GO:0016763">
    <property type="term" value="F:pentosyltransferase activity"/>
    <property type="evidence" value="ECO:0007669"/>
    <property type="project" value="TreeGrafter"/>
</dbReference>
<accession>A0A7J4ISX0</accession>